<evidence type="ECO:0000313" key="3">
    <source>
        <dbReference type="Proteomes" id="UP000036106"/>
    </source>
</evidence>
<feature type="transmembrane region" description="Helical" evidence="1">
    <location>
        <begin position="36"/>
        <end position="52"/>
    </location>
</feature>
<feature type="transmembrane region" description="Helical" evidence="1">
    <location>
        <begin position="12"/>
        <end position="30"/>
    </location>
</feature>
<dbReference type="KEGG" id="lgn:ABM34_09165"/>
<organism evidence="2 3">
    <name type="scientific">Companilactobacillus ginsenosidimutans</name>
    <dbReference type="NCBI Taxonomy" id="1007676"/>
    <lineage>
        <taxon>Bacteria</taxon>
        <taxon>Bacillati</taxon>
        <taxon>Bacillota</taxon>
        <taxon>Bacilli</taxon>
        <taxon>Lactobacillales</taxon>
        <taxon>Lactobacillaceae</taxon>
        <taxon>Companilactobacillus</taxon>
    </lineage>
</organism>
<dbReference type="AlphaFoldDB" id="A0A0H4R1R7"/>
<feature type="transmembrane region" description="Helical" evidence="1">
    <location>
        <begin position="131"/>
        <end position="153"/>
    </location>
</feature>
<protein>
    <submittedName>
        <fullName evidence="2">Uncharacterized protein</fullName>
    </submittedName>
</protein>
<keyword evidence="3" id="KW-1185">Reference proteome</keyword>
<feature type="transmembrane region" description="Helical" evidence="1">
    <location>
        <begin position="85"/>
        <end position="111"/>
    </location>
</feature>
<keyword evidence="1" id="KW-0812">Transmembrane</keyword>
<dbReference type="PATRIC" id="fig|1007676.4.peg.1855"/>
<dbReference type="EMBL" id="CP012034">
    <property type="protein sequence ID" value="AKP67680.1"/>
    <property type="molecule type" value="Genomic_DNA"/>
</dbReference>
<dbReference type="OrthoDB" id="2320758at2"/>
<reference evidence="3" key="1">
    <citation type="submission" date="2015-07" db="EMBL/GenBank/DDBJ databases">
        <title>Lactobacillus ginsenosidimutans/EMML 3141/ whole genome sequencing.</title>
        <authorList>
            <person name="Kim M.K."/>
            <person name="Im W.-T."/>
            <person name="Srinivasan S."/>
            <person name="Lee J.-J."/>
        </authorList>
    </citation>
    <scope>NUCLEOTIDE SEQUENCE [LARGE SCALE GENOMIC DNA]</scope>
    <source>
        <strain evidence="3">EMML 3041</strain>
    </source>
</reference>
<sequence>MTNTKKYFLKRAIMITFMAIVVAVWLMTAAHNNSGLYVFLIIVLAVYSSRINKKAGLEHTNSFKTDSEGYSIGLKHDDELEARNAAVASFISARITITFVILIMALVAAFYNGKFWDFFGFTMASQNIFNATSFGIFGAAILLVQQWSFFFGFNHLSK</sequence>
<name>A0A0H4R1R7_9LACO</name>
<gene>
    <name evidence="2" type="ORF">ABM34_09165</name>
</gene>
<evidence type="ECO:0000256" key="1">
    <source>
        <dbReference type="SAM" id="Phobius"/>
    </source>
</evidence>
<proteinExistence type="predicted"/>
<accession>A0A0H4R1R7</accession>
<keyword evidence="1" id="KW-0472">Membrane</keyword>
<dbReference type="Proteomes" id="UP000036106">
    <property type="component" value="Chromosome"/>
</dbReference>
<evidence type="ECO:0000313" key="2">
    <source>
        <dbReference type="EMBL" id="AKP67680.1"/>
    </source>
</evidence>
<dbReference type="RefSeq" id="WP_048705194.1">
    <property type="nucleotide sequence ID" value="NZ_CP012034.1"/>
</dbReference>
<dbReference type="STRING" id="1007676.ABM34_09165"/>
<keyword evidence="1" id="KW-1133">Transmembrane helix</keyword>